<protein>
    <submittedName>
        <fullName evidence="1">Uncharacterized protein</fullName>
    </submittedName>
</protein>
<gene>
    <name evidence="1" type="ORF">PR048_032234</name>
</gene>
<evidence type="ECO:0000313" key="1">
    <source>
        <dbReference type="EMBL" id="KAJ8866391.1"/>
    </source>
</evidence>
<accession>A0ABQ9G1M7</accession>
<dbReference type="Proteomes" id="UP001159363">
    <property type="component" value="Chromosome 15"/>
</dbReference>
<dbReference type="EMBL" id="JARBHB010000016">
    <property type="protein sequence ID" value="KAJ8866391.1"/>
    <property type="molecule type" value="Genomic_DNA"/>
</dbReference>
<evidence type="ECO:0000313" key="2">
    <source>
        <dbReference type="Proteomes" id="UP001159363"/>
    </source>
</evidence>
<proteinExistence type="predicted"/>
<keyword evidence="2" id="KW-1185">Reference proteome</keyword>
<comment type="caution">
    <text evidence="1">The sequence shown here is derived from an EMBL/GenBank/DDBJ whole genome shotgun (WGS) entry which is preliminary data.</text>
</comment>
<organism evidence="1 2">
    <name type="scientific">Dryococelus australis</name>
    <dbReference type="NCBI Taxonomy" id="614101"/>
    <lineage>
        <taxon>Eukaryota</taxon>
        <taxon>Metazoa</taxon>
        <taxon>Ecdysozoa</taxon>
        <taxon>Arthropoda</taxon>
        <taxon>Hexapoda</taxon>
        <taxon>Insecta</taxon>
        <taxon>Pterygota</taxon>
        <taxon>Neoptera</taxon>
        <taxon>Polyneoptera</taxon>
        <taxon>Phasmatodea</taxon>
        <taxon>Verophasmatodea</taxon>
        <taxon>Anareolatae</taxon>
        <taxon>Phasmatidae</taxon>
        <taxon>Eurycanthinae</taxon>
        <taxon>Dryococelus</taxon>
    </lineage>
</organism>
<sequence>MHPVSVKSPWFSYGCNFLTWQGHVAQRIDVETCRLTRRSKTQRLLNRASQLRLCMSQAADRWLDNSLPTNDNQVRFPVGFLGVLPFPLPLHSGAVFALTSLHSSSDLNKTSVLRAALISQLLNVAQPLFGGRYVEAQSLSVFLFVVCEAETSITSSLFNSKGSLVLRRQKFCVAGQRNPLELLSPNQRLAQPIRESAHPYHGDRHDLSPLRIYLLCDLDSDVIADDAYCLDGRGEQSINCATSLLSESCRMDEWLSCSDRRRAAGEVTSGREIGDCEYQAVKSARSGDSSLVARTCVTLLAPALLVQKKKKAIRTGGLLQLVPQYSDALRCDWLRLSILVVSQLSDDHSAMNADTDNRTARISRNALDAYALRRNLLRPDWLPLIATYRITSHYCGTSFKCGEPDSILGGVALVFSHVRVVPDDTVGWRVFSGFYRFPPSLHSDSAPYSPRFTRIGSQDIDVKGSTNPFPLAFTHAPSAIVQPASRTLHCLILAVADFPPAGHFPRCSSSIAEAQPPIR</sequence>
<name>A0ABQ9G1M7_9NEOP</name>
<reference evidence="1 2" key="1">
    <citation type="submission" date="2023-02" db="EMBL/GenBank/DDBJ databases">
        <title>LHISI_Scaffold_Assembly.</title>
        <authorList>
            <person name="Stuart O.P."/>
            <person name="Cleave R."/>
            <person name="Magrath M.J.L."/>
            <person name="Mikheyev A.S."/>
        </authorList>
    </citation>
    <scope>NUCLEOTIDE SEQUENCE [LARGE SCALE GENOMIC DNA]</scope>
    <source>
        <strain evidence="1">Daus_M_001</strain>
        <tissue evidence="1">Leg muscle</tissue>
    </source>
</reference>